<dbReference type="Proteomes" id="UP000887565">
    <property type="component" value="Unplaced"/>
</dbReference>
<accession>A0A915KMD3</accession>
<dbReference type="WBParaSite" id="nRc.2.0.1.t39604-RA">
    <property type="protein sequence ID" value="nRc.2.0.1.t39604-RA"/>
    <property type="gene ID" value="nRc.2.0.1.g39604"/>
</dbReference>
<evidence type="ECO:0000313" key="1">
    <source>
        <dbReference type="Proteomes" id="UP000887565"/>
    </source>
</evidence>
<reference evidence="2" key="1">
    <citation type="submission" date="2022-11" db="UniProtKB">
        <authorList>
            <consortium name="WormBaseParasite"/>
        </authorList>
    </citation>
    <scope>IDENTIFICATION</scope>
</reference>
<sequence>MTLNNGQQWIYMMPDQPQTNYREVMTMSAAESTTSAADQCQPRISLLKVLVPV</sequence>
<name>A0A915KMD3_ROMCU</name>
<proteinExistence type="predicted"/>
<keyword evidence="1" id="KW-1185">Reference proteome</keyword>
<evidence type="ECO:0000313" key="2">
    <source>
        <dbReference type="WBParaSite" id="nRc.2.0.1.t39604-RA"/>
    </source>
</evidence>
<dbReference type="AlphaFoldDB" id="A0A915KMD3"/>
<protein>
    <submittedName>
        <fullName evidence="2">Uncharacterized protein</fullName>
    </submittedName>
</protein>
<organism evidence="1 2">
    <name type="scientific">Romanomermis culicivorax</name>
    <name type="common">Nematode worm</name>
    <dbReference type="NCBI Taxonomy" id="13658"/>
    <lineage>
        <taxon>Eukaryota</taxon>
        <taxon>Metazoa</taxon>
        <taxon>Ecdysozoa</taxon>
        <taxon>Nematoda</taxon>
        <taxon>Enoplea</taxon>
        <taxon>Dorylaimia</taxon>
        <taxon>Mermithida</taxon>
        <taxon>Mermithoidea</taxon>
        <taxon>Mermithidae</taxon>
        <taxon>Romanomermis</taxon>
    </lineage>
</organism>